<feature type="domain" description="Leucine-rich repeat-containing protein 37 N-terminal" evidence="3">
    <location>
        <begin position="788"/>
        <end position="829"/>
    </location>
</feature>
<feature type="compositionally biased region" description="Low complexity" evidence="1">
    <location>
        <begin position="358"/>
        <end position="383"/>
    </location>
</feature>
<feature type="region of interest" description="Disordered" evidence="1">
    <location>
        <begin position="1128"/>
        <end position="1219"/>
    </location>
</feature>
<feature type="region of interest" description="Disordered" evidence="1">
    <location>
        <begin position="1770"/>
        <end position="1840"/>
    </location>
</feature>
<feature type="compositionally biased region" description="Basic and acidic residues" evidence="1">
    <location>
        <begin position="1802"/>
        <end position="1827"/>
    </location>
</feature>
<feature type="compositionally biased region" description="Basic and acidic residues" evidence="1">
    <location>
        <begin position="1349"/>
        <end position="1360"/>
    </location>
</feature>
<dbReference type="Ensembl" id="ENSMFAT00000089164.1">
    <property type="protein sequence ID" value="ENSMFAP00000061319.1"/>
    <property type="gene ID" value="ENSMFAG00000063390.1"/>
</dbReference>
<dbReference type="InterPro" id="IPR029423">
    <property type="entry name" value="LRRC37AB_C"/>
</dbReference>
<feature type="compositionally biased region" description="Basic and acidic residues" evidence="1">
    <location>
        <begin position="1781"/>
        <end position="1793"/>
    </location>
</feature>
<feature type="compositionally biased region" description="Polar residues" evidence="1">
    <location>
        <begin position="981"/>
        <end position="996"/>
    </location>
</feature>
<feature type="compositionally biased region" description="Low complexity" evidence="1">
    <location>
        <begin position="243"/>
        <end position="255"/>
    </location>
</feature>
<reference evidence="4 5" key="1">
    <citation type="submission" date="2013-03" db="EMBL/GenBank/DDBJ databases">
        <authorList>
            <person name="Warren W."/>
            <person name="Wilson R.K."/>
        </authorList>
    </citation>
    <scope>NUCLEOTIDE SEQUENCE</scope>
</reference>
<organism evidence="4 5">
    <name type="scientific">Macaca fascicularis</name>
    <name type="common">Crab-eating macaque</name>
    <name type="synonym">Cynomolgus monkey</name>
    <dbReference type="NCBI Taxonomy" id="9541"/>
    <lineage>
        <taxon>Eukaryota</taxon>
        <taxon>Metazoa</taxon>
        <taxon>Chordata</taxon>
        <taxon>Craniata</taxon>
        <taxon>Vertebrata</taxon>
        <taxon>Euteleostomi</taxon>
        <taxon>Mammalia</taxon>
        <taxon>Eutheria</taxon>
        <taxon>Euarchontoglires</taxon>
        <taxon>Primates</taxon>
        <taxon>Haplorrhini</taxon>
        <taxon>Catarrhini</taxon>
        <taxon>Cercopithecidae</taxon>
        <taxon>Cercopithecinae</taxon>
        <taxon>Macaca</taxon>
    </lineage>
</organism>
<feature type="compositionally biased region" description="Low complexity" evidence="1">
    <location>
        <begin position="545"/>
        <end position="556"/>
    </location>
</feature>
<feature type="region of interest" description="Disordered" evidence="1">
    <location>
        <begin position="1291"/>
        <end position="1384"/>
    </location>
</feature>
<sequence>MLVFHLGGGRVQAATTGLALLKIPRRGPVTPPHHTTAGCWSPGATWMSALPQESTENLVPFLDTDSAEELPLGPEQFSAAHQDLNDKLTPEERLPEVVPLLDGDQNQTLVQLPRLKSKVPTADLDRAAGHQADEILVPLDSKISKPTTFIVSPKNLKKDLAERWSLAEIVGIPHRLSKPQREKQTLQDEYSSMDTLYPGSLPPELRVNSDEPPGPPEQVGLSQFHLEPETQNPETLEHIQSSLLQQEAPGQLPQLPEEEEPSSTQQEAPALPPASSMESLTLPNREVTVQPPGEDQAHYNLPSITVKPADVEVPMTPEAENETESSEVQQESPGQPPEEVEPSATQQEPPTEPPGPPMELELSPSEQEQPAQPSESSGEVESSPAQQETAAQPPEEMEPSAIQEEAPTELPGPPIEAELSPSEQEQPAQPSESSGEVESSPAQQEAPAQPSEHHEVTVSPPGHHQTQHSDFPNVSVKPPDTQLTIATEPSAEVGTSPVLQEATAQLSGPGNDAERPTIQHGGPPLPPESLEEAGPSAIQQTSVQSPEPVNNENPSPTQQEAAAEHPQTAEEGESSLTQQEAPAQTPELPNVVVAQPPEHHEVAISPLSHDQVQLPTLHHVTVNPVDHVVTMTPDFINQVAMLTQQGAPAQPVMSPEQFQHLKDQQDIITQQLNRPENYELPPVHKEPTTQPPTQLSSNFESSLNDEAIGSPLYMSHLDVDMGLTRPTAVTMQVQPSPVQQDNPPVPTEQADFSLAQPDLPSPLLHPPEKTESPVQQEATAQIPDSPKEAEPSPVQQEFPAEPPKPPKEVDPSATHQEASGPPLKSTEEISPPLQQEIPVQPSEPPEMVKLSPVLQQAPTQLLERPKEVESSPVQQAVPAQSSDPPMVIEPSLTQQMAPSLSPEFPQEVEPSLTQQEVPAQIPEPPVEAEPSLTQQEATVQAPEPPKEVEPSRQQMVPVQLPEPSKEVAAQPLAHDEVTGPTPGQDQAQHSTLPSVTVQSLDLGLTIVPEPTMEVEYSTPLKKTIVPAKHLKVTLPHPDQVQTQHSHLTQATVQPLDLGFTITPESTTEVELSPTVQETPTQPPKKVVPQLLVYQEVTIPTPGQDEAQHPMSSSITVQPLDLRFTITPQPTTEVGHSTPLKKTLVPPKHPKVTLPHPDQVQTQHSHLTQATVQPLDLGLTSTPEPSTEVEPSTALTTTAPPPEHPEVTLPPSDKGQAQHSYLTQATVQSLDLGFIITLEPTKEVELSTALTTTAPPPEHPEVTLPPSDKGQAQHSHLTQVTVQPLALELTITTEPTTEVKPSPTTEETSTQPPDPGLAVTPEPTTETGHSTALETTTAPRPDQVQTLHRKLTEVRDPHTELEPTQDSLVQPESHAQNKALTASEEQKASTSTNICELCTCGDKTLSCIDLSPKQRLRQVPVPEPNTYNGTFTILNFQGNYISYIDGNVWKAYSWTEKLILNENYLTELHKDSFEGLLSLQYLILNRNPLTAVEDPYLFELPALKYLDMGTTQVPLATLKNILTMTVELEKLILPSRMACCLCQFKNSIEAVCKTVKLHCNSACLTNTIHCPEELSVGNPEGAFMKVLQARKKHTSTELTIEPEVPSDRSGINFSGFGSEQLDTNDENEVISALSYILPYFSAGNLDAESILLPFTKLLFANVQDRDRPLSILKNNTNSPSLQPASNNSTYENKLRKLYLLEKILDAEKQEKINEVKRDEKTAMLMQSSLLGNKFKRQLFEKKLETVQPQENSLAKIQSVGNNLQRVNRVLTGPRSIQKRHFKEVGKQSTRREEGAQAFVESAAQEKRLGSPVSRELEQPHTEQGREKSGGNTVYTKPSFTQERNAAVSSVLKPFSMGEPSASTPAKALPEVRDRSKDLTHAIFILENAKARVKTMKAAKPSRKKYRFHKTGSRVAHRTPKAKMIRKLRKESYLDRLMLANRPLLSAAKSLINSQGAFSSLGDLSLQQNPFLEVFAPSERFIENTNVKDTAARNAFEENVFMENTTMPEGTISENTTYNPPPEADSAGTAFNLGPTGKQTETKWEYNNVGTDLSPEPKSFNYPLLSSPGDQFEIQLTEQLRSLIPSEDVRRFISHVIWTLKTDCSDTRVQLTCAKLISRTGLLMKLLSEQQEVKASKAEWDTEQWKTENYINESMEAQSEQKEQRLSEVRTTQKHETQISHHLAYARKVPTQENPGRPGHSLSWSCNFGHDSDLPLDLFGE</sequence>
<dbReference type="Pfam" id="PF13855">
    <property type="entry name" value="LRR_8"/>
    <property type="match status" value="1"/>
</dbReference>
<feature type="compositionally biased region" description="Polar residues" evidence="1">
    <location>
        <begin position="871"/>
        <end position="883"/>
    </location>
</feature>
<dbReference type="InterPro" id="IPR001611">
    <property type="entry name" value="Leu-rich_rpt"/>
</dbReference>
<dbReference type="InterPro" id="IPR032675">
    <property type="entry name" value="LRR_dom_sf"/>
</dbReference>
<dbReference type="Pfam" id="PF15779">
    <property type="entry name" value="LRRC37"/>
    <property type="match status" value="9"/>
</dbReference>
<dbReference type="SUPFAM" id="SSF52058">
    <property type="entry name" value="L domain-like"/>
    <property type="match status" value="1"/>
</dbReference>
<evidence type="ECO:0000313" key="5">
    <source>
        <dbReference type="Proteomes" id="UP000233100"/>
    </source>
</evidence>
<feature type="domain" description="Leucine-rich repeat-containing protein 37 N-terminal" evidence="3">
    <location>
        <begin position="1197"/>
        <end position="1247"/>
    </location>
</feature>
<dbReference type="Proteomes" id="UP000233100">
    <property type="component" value="Chromosome 16"/>
</dbReference>
<proteinExistence type="predicted"/>
<evidence type="ECO:0000259" key="2">
    <source>
        <dbReference type="Pfam" id="PF14914"/>
    </source>
</evidence>
<feature type="region of interest" description="Disordered" evidence="1">
    <location>
        <begin position="1245"/>
        <end position="1275"/>
    </location>
</feature>
<accession>A0A7N9IG98</accession>
<feature type="domain" description="Leucine-rich repeat-containing protein 37 N-terminal" evidence="3">
    <location>
        <begin position="1145"/>
        <end position="1192"/>
    </location>
</feature>
<feature type="domain" description="Leucine-rich repeat-containing protein 37 N-terminal" evidence="3">
    <location>
        <begin position="1252"/>
        <end position="1302"/>
    </location>
</feature>
<feature type="domain" description="Leucine-rich repeat-containing protein 37 N-terminal" evidence="3">
    <location>
        <begin position="258"/>
        <end position="326"/>
    </location>
</feature>
<evidence type="ECO:0000313" key="4">
    <source>
        <dbReference type="Ensembl" id="ENSMFAP00000061319.1"/>
    </source>
</evidence>
<feature type="compositionally biased region" description="Low complexity" evidence="1">
    <location>
        <begin position="1291"/>
        <end position="1310"/>
    </location>
</feature>
<evidence type="ECO:0008006" key="6">
    <source>
        <dbReference type="Google" id="ProtNLM"/>
    </source>
</evidence>
<feature type="compositionally biased region" description="Polar residues" evidence="1">
    <location>
        <begin position="1361"/>
        <end position="1379"/>
    </location>
</feature>
<feature type="domain" description="Leucine-rich repeat-containing protein 37 N-terminal" evidence="3">
    <location>
        <begin position="416"/>
        <end position="497"/>
    </location>
</feature>
<dbReference type="Pfam" id="PF14914">
    <property type="entry name" value="LRRC37AB_C"/>
    <property type="match status" value="1"/>
</dbReference>
<dbReference type="PANTHER" id="PTHR23045:SF19">
    <property type="entry name" value="LEUCINE-RICH REPEAT-CONTAINING PROTEIN 37A-RELATED"/>
    <property type="match status" value="1"/>
</dbReference>
<dbReference type="InterPro" id="IPR015753">
    <property type="entry name" value="LRRC37"/>
</dbReference>
<feature type="domain" description="LRRC37A/B like protein 1 C-terminal" evidence="2">
    <location>
        <begin position="2065"/>
        <end position="2168"/>
    </location>
</feature>
<feature type="domain" description="Leucine-rich repeat-containing protein 37 N-terminal" evidence="3">
    <location>
        <begin position="1068"/>
        <end position="1137"/>
    </location>
</feature>
<feature type="domain" description="Leucine-rich repeat-containing protein 37 N-terminal" evidence="3">
    <location>
        <begin position="947"/>
        <end position="1018"/>
    </location>
</feature>
<dbReference type="Gene3D" id="3.80.10.10">
    <property type="entry name" value="Ribonuclease Inhibitor"/>
    <property type="match status" value="1"/>
</dbReference>
<reference evidence="4" key="3">
    <citation type="submission" date="2025-09" db="UniProtKB">
        <authorList>
            <consortium name="Ensembl"/>
        </authorList>
    </citation>
    <scope>IDENTIFICATION</scope>
</reference>
<feature type="region of interest" description="Disordered" evidence="1">
    <location>
        <begin position="678"/>
        <end position="699"/>
    </location>
</feature>
<feature type="region of interest" description="Disordered" evidence="1">
    <location>
        <begin position="243"/>
        <end position="585"/>
    </location>
</feature>
<feature type="region of interest" description="Disordered" evidence="1">
    <location>
        <begin position="733"/>
        <end position="996"/>
    </location>
</feature>
<feature type="domain" description="Leucine-rich repeat-containing protein 37 N-terminal" evidence="3">
    <location>
        <begin position="571"/>
        <end position="634"/>
    </location>
</feature>
<evidence type="ECO:0000259" key="3">
    <source>
        <dbReference type="Pfam" id="PF15779"/>
    </source>
</evidence>
<feature type="compositionally biased region" description="Polar residues" evidence="1">
    <location>
        <begin position="1158"/>
        <end position="1171"/>
    </location>
</feature>
<dbReference type="PANTHER" id="PTHR23045">
    <property type="entry name" value="LEUCINE-RICH REPEAT-CONTAINING PROTEIN 37A"/>
    <property type="match status" value="1"/>
</dbReference>
<dbReference type="GeneTree" id="ENSGT00530000063282"/>
<dbReference type="InterPro" id="IPR032754">
    <property type="entry name" value="LRRC37_N"/>
</dbReference>
<protein>
    <recommendedName>
        <fullName evidence="6">LRRC37A/B like protein 1 C-terminal domain-containing protein</fullName>
    </recommendedName>
</protein>
<keyword evidence="5" id="KW-1185">Reference proteome</keyword>
<feature type="compositionally biased region" description="Polar residues" evidence="1">
    <location>
        <begin position="1828"/>
        <end position="1840"/>
    </location>
</feature>
<feature type="compositionally biased region" description="Polar residues" evidence="1">
    <location>
        <begin position="733"/>
        <end position="742"/>
    </location>
</feature>
<name>A0A7N9IG98_MACFA</name>
<feature type="compositionally biased region" description="Low complexity" evidence="1">
    <location>
        <begin position="431"/>
        <end position="440"/>
    </location>
</feature>
<reference evidence="4" key="2">
    <citation type="submission" date="2025-08" db="UniProtKB">
        <authorList>
            <consortium name="Ensembl"/>
        </authorList>
    </citation>
    <scope>IDENTIFICATION</scope>
</reference>
<evidence type="ECO:0000256" key="1">
    <source>
        <dbReference type="SAM" id="MobiDB-lite"/>
    </source>
</evidence>
<feature type="compositionally biased region" description="Polar residues" evidence="1">
    <location>
        <begin position="421"/>
        <end position="430"/>
    </location>
</feature>
<feature type="compositionally biased region" description="Polar residues" evidence="1">
    <location>
        <begin position="1321"/>
        <end position="1345"/>
    </location>
</feature>
<feature type="region of interest" description="Disordered" evidence="1">
    <location>
        <begin position="193"/>
        <end position="221"/>
    </location>
</feature>